<organism evidence="1 2">
    <name type="scientific">Christiangramia oceanisediminis</name>
    <dbReference type="NCBI Taxonomy" id="2920386"/>
    <lineage>
        <taxon>Bacteria</taxon>
        <taxon>Pseudomonadati</taxon>
        <taxon>Bacteroidota</taxon>
        <taxon>Flavobacteriia</taxon>
        <taxon>Flavobacteriales</taxon>
        <taxon>Flavobacteriaceae</taxon>
        <taxon>Christiangramia</taxon>
    </lineage>
</organism>
<comment type="caution">
    <text evidence="1">The sequence shown here is derived from an EMBL/GenBank/DDBJ whole genome shotgun (WGS) entry which is preliminary data.</text>
</comment>
<reference evidence="1" key="1">
    <citation type="submission" date="2022-07" db="EMBL/GenBank/DDBJ databases">
        <title>Gramela sediminis sp. nov., isolated from deep-sea sediment of the Indian Ocean.</title>
        <authorList>
            <person name="Shi H."/>
        </authorList>
    </citation>
    <scope>NUCLEOTIDE SEQUENCE</scope>
    <source>
        <strain evidence="1">GC03-9</strain>
    </source>
</reference>
<proteinExistence type="predicted"/>
<dbReference type="Proteomes" id="UP001155280">
    <property type="component" value="Unassembled WGS sequence"/>
</dbReference>
<accession>A0A9X2KZU5</accession>
<evidence type="ECO:0000313" key="1">
    <source>
        <dbReference type="EMBL" id="MCP9201282.1"/>
    </source>
</evidence>
<keyword evidence="2" id="KW-1185">Reference proteome</keyword>
<protein>
    <submittedName>
        <fullName evidence="1">PhoX family protein</fullName>
    </submittedName>
</protein>
<dbReference type="AlphaFoldDB" id="A0A9X2KZU5"/>
<sequence length="497" mass="54283">MKSNLSILALAGLICFTSCTEDQSAFEETSADLKLKGIRPEMAPLKAYSETPSFLKIEPQFRRVKAYPILSSEDVLPTTGKNTDFIYGSMADGAGLLRNPDGTFTLINNIEADFSVARIQLDAGLKPISGEYILNATATGNVAQCSGTLVTEENGFFSPVYLSGGEWSISGNPGKVFQLDPNKDAANASTADIINGMGQWTVENAVPIGRDAYPGKTVTFIGDDDSSGDEPSGQLGMYVSDAGSFNNGKLYGLKVPGFEVGQEAEMLEGQSYDMEFVELTGQTLEELEMEADAKGVMGFTRLEDIDWRRGSAKNQREIYFCVTGRRDSDFTDDAATIYGRVYKLELNENDPTAPGKITCVLDGDNLEGEAKTFLSPDNIVVTENYAYIQEDPNYGNDPNPLKNHFARLYQYDLETGKLRTVLECDQELAASMGYGTTDNTWEITGMIDISETVGVKDMFLLITQNHGWEDASFTDTSTNAAYSNEGSQLYVLKGLDR</sequence>
<dbReference type="EMBL" id="JANCNS010000003">
    <property type="protein sequence ID" value="MCP9201282.1"/>
    <property type="molecule type" value="Genomic_DNA"/>
</dbReference>
<evidence type="ECO:0000313" key="2">
    <source>
        <dbReference type="Proteomes" id="UP001155280"/>
    </source>
</evidence>
<dbReference type="RefSeq" id="WP_241552149.1">
    <property type="nucleotide sequence ID" value="NZ_JANCNS010000003.1"/>
</dbReference>
<name>A0A9X2KZU5_9FLAO</name>
<gene>
    <name evidence="1" type="ORF">MKO06_15335</name>
</gene>